<evidence type="ECO:0000256" key="1">
    <source>
        <dbReference type="SAM" id="Phobius"/>
    </source>
</evidence>
<dbReference type="HOGENOM" id="CLU_429394_0_0_2"/>
<protein>
    <submittedName>
        <fullName evidence="2">Uncharacterized protein</fullName>
    </submittedName>
</protein>
<evidence type="ECO:0000313" key="3">
    <source>
        <dbReference type="Proteomes" id="UP000010866"/>
    </source>
</evidence>
<dbReference type="AlphaFoldDB" id="L0KYW0"/>
<dbReference type="KEGG" id="mhz:Metho_2512"/>
<sequence length="637" mass="72384">MQNSRIDDPIAQILERTVAQVNQLNDPWYYEFLLSIDRKQEFLTKKLFIVPKLKKYRQQQIGRYGLYNWIFRLWGLDKPLQPEYVISKAIFLFSASVLISILVSFLSVILSLIVLVIGYLIASRCLSMPYNILQTIRSMDLLHYPQTASVFAARDVKELLEILQDVEVIGHEVQSMLAHYLNTPNPSISTLEGEIGDYLNKHPLTSMTLIKDVLDVFRTPNLDIRKQQKLNIMRQFPLELSEYFKRVTNDYKQIQSTSLMFSEMVVFSMFMILAIFGLIETPFSLVLPAVVIAVSDVFVHQLLMRSISIRLFYNFRLAEAEKVLRKKYIKHSILIGVIISVAFGLMIEDPKVGILCIIMGVPFVSYMMTSLLAVVVIEQEAPPLPLHKMIREYISMISCIRLNVGEVSMRSAVDIGLREFYTGPLQEVIRPIITDYHFNKDIHDILKRIHEEAFNRSSILRPYIFFIESIIETSPVKGKKTETNPVELFDIIYEISTQILRPLALSFESIVIIGTSRAKFTGVINGITAGIFIILGKIFQNVLIKGLGNMGSFIGTDNAGNMSNWMMDFMVGMIGTLNGTDLIAAGLISLAGTYLGVYPFQEKRTGAYIISVVSAIFSSYAGFLAMNKLIEMMTHLF</sequence>
<reference evidence="3" key="1">
    <citation type="submission" date="2012-02" db="EMBL/GenBank/DDBJ databases">
        <title>Complete sequence of plasmid of Methanomethylovorans hollandica DSM 15978.</title>
        <authorList>
            <person name="Lucas S."/>
            <person name="Copeland A."/>
            <person name="Lapidus A."/>
            <person name="Glavina del Rio T."/>
            <person name="Dalin E."/>
            <person name="Tice H."/>
            <person name="Bruce D."/>
            <person name="Goodwin L."/>
            <person name="Pitluck S."/>
            <person name="Peters L."/>
            <person name="Mikhailova N."/>
            <person name="Held B."/>
            <person name="Kyrpides N."/>
            <person name="Mavromatis K."/>
            <person name="Ivanova N."/>
            <person name="Brettin T."/>
            <person name="Detter J.C."/>
            <person name="Han C."/>
            <person name="Larimer F."/>
            <person name="Land M."/>
            <person name="Hauser L."/>
            <person name="Markowitz V."/>
            <person name="Cheng J.-F."/>
            <person name="Hugenholtz P."/>
            <person name="Woyke T."/>
            <person name="Wu D."/>
            <person name="Spring S."/>
            <person name="Schroeder M."/>
            <person name="Brambilla E."/>
            <person name="Klenk H.-P."/>
            <person name="Eisen J.A."/>
        </authorList>
    </citation>
    <scope>NUCLEOTIDE SEQUENCE [LARGE SCALE GENOMIC DNA]</scope>
    <source>
        <strain evidence="3">DSM 15978 / NBRC 107637 / DMS1</strain>
        <plasmid evidence="3">Plasmid pMETHO01</plasmid>
    </source>
</reference>
<geneLocation type="plasmid" evidence="2 3">
    <name>pMETHO01</name>
</geneLocation>
<dbReference type="Proteomes" id="UP000010866">
    <property type="component" value="Plasmid pMETHO01"/>
</dbReference>
<proteinExistence type="predicted"/>
<dbReference type="GeneID" id="14401474"/>
<gene>
    <name evidence="2" type="ordered locus">Metho_2512</name>
</gene>
<keyword evidence="1" id="KW-0812">Transmembrane</keyword>
<keyword evidence="2" id="KW-0614">Plasmid</keyword>
<feature type="transmembrane region" description="Helical" evidence="1">
    <location>
        <begin position="259"/>
        <end position="279"/>
    </location>
</feature>
<keyword evidence="1" id="KW-0472">Membrane</keyword>
<feature type="transmembrane region" description="Helical" evidence="1">
    <location>
        <begin position="285"/>
        <end position="307"/>
    </location>
</feature>
<keyword evidence="3" id="KW-1185">Reference proteome</keyword>
<feature type="transmembrane region" description="Helical" evidence="1">
    <location>
        <begin position="607"/>
        <end position="626"/>
    </location>
</feature>
<accession>L0KYW0</accession>
<feature type="transmembrane region" description="Helical" evidence="1">
    <location>
        <begin position="352"/>
        <end position="377"/>
    </location>
</feature>
<dbReference type="RefSeq" id="WP_015313784.1">
    <property type="nucleotide sequence ID" value="NC_019972.1"/>
</dbReference>
<feature type="transmembrane region" description="Helical" evidence="1">
    <location>
        <begin position="89"/>
        <end position="122"/>
    </location>
</feature>
<feature type="transmembrane region" description="Helical" evidence="1">
    <location>
        <begin position="328"/>
        <end position="346"/>
    </location>
</feature>
<evidence type="ECO:0000313" key="2">
    <source>
        <dbReference type="EMBL" id="AGB50652.1"/>
    </source>
</evidence>
<dbReference type="EMBL" id="CP003363">
    <property type="protein sequence ID" value="AGB50652.1"/>
    <property type="molecule type" value="Genomic_DNA"/>
</dbReference>
<name>L0KYW0_METHD</name>
<keyword evidence="1" id="KW-1133">Transmembrane helix</keyword>
<organism evidence="2 3">
    <name type="scientific">Methanomethylovorans hollandica (strain DSM 15978 / NBRC 107637 / DMS1)</name>
    <dbReference type="NCBI Taxonomy" id="867904"/>
    <lineage>
        <taxon>Archaea</taxon>
        <taxon>Methanobacteriati</taxon>
        <taxon>Methanobacteriota</taxon>
        <taxon>Stenosarchaea group</taxon>
        <taxon>Methanomicrobia</taxon>
        <taxon>Methanosarcinales</taxon>
        <taxon>Methanosarcinaceae</taxon>
        <taxon>Methanomethylovorans</taxon>
    </lineage>
</organism>
<feature type="transmembrane region" description="Helical" evidence="1">
    <location>
        <begin position="569"/>
        <end position="595"/>
    </location>
</feature>